<proteinExistence type="inferred from homology"/>
<dbReference type="EMBL" id="ASJR01000002">
    <property type="protein sequence ID" value="ERP39201.1"/>
    <property type="molecule type" value="Genomic_DNA"/>
</dbReference>
<comment type="caution">
    <text evidence="5">The sequence shown here is derived from an EMBL/GenBank/DDBJ whole genome shotgun (WGS) entry which is preliminary data.</text>
</comment>
<dbReference type="PANTHER" id="PTHR37164:SF1">
    <property type="entry name" value="BACTERIOHEMERYTHRIN"/>
    <property type="match status" value="1"/>
</dbReference>
<reference evidence="5 6" key="1">
    <citation type="journal article" date="2013" name="Environ. Microbiol.">
        <title>Genome analysis of Chitinivibrio alkaliphilus gen. nov., sp. nov., a novel extremely haloalkaliphilic anaerobic chitinolytic bacterium from the candidate phylum Termite Group 3.</title>
        <authorList>
            <person name="Sorokin D.Y."/>
            <person name="Gumerov V.M."/>
            <person name="Rakitin A.L."/>
            <person name="Beletsky A.V."/>
            <person name="Damste J.S."/>
            <person name="Muyzer G."/>
            <person name="Mardanov A.V."/>
            <person name="Ravin N.V."/>
        </authorList>
    </citation>
    <scope>NUCLEOTIDE SEQUENCE [LARGE SCALE GENOMIC DNA]</scope>
    <source>
        <strain evidence="5 6">ACht1</strain>
    </source>
</reference>
<comment type="similarity">
    <text evidence="1">Belongs to the hemerythrin family.</text>
</comment>
<evidence type="ECO:0000259" key="4">
    <source>
        <dbReference type="Pfam" id="PF01814"/>
    </source>
</evidence>
<accession>U7DE51</accession>
<dbReference type="NCBIfam" id="TIGR02481">
    <property type="entry name" value="hemeryth_dom"/>
    <property type="match status" value="1"/>
</dbReference>
<keyword evidence="2" id="KW-0479">Metal-binding</keyword>
<protein>
    <submittedName>
        <fullName evidence="5">Hemerythrin family non-heme iron protein</fullName>
    </submittedName>
</protein>
<dbReference type="PANTHER" id="PTHR37164">
    <property type="entry name" value="BACTERIOHEMERYTHRIN"/>
    <property type="match status" value="1"/>
</dbReference>
<organism evidence="5 6">
    <name type="scientific">Chitinivibrio alkaliphilus ACht1</name>
    <dbReference type="NCBI Taxonomy" id="1313304"/>
    <lineage>
        <taxon>Bacteria</taxon>
        <taxon>Pseudomonadati</taxon>
        <taxon>Fibrobacterota</taxon>
        <taxon>Chitinivibrionia</taxon>
        <taxon>Chitinivibrionales</taxon>
        <taxon>Chitinivibrionaceae</taxon>
        <taxon>Chitinivibrio</taxon>
    </lineage>
</organism>
<dbReference type="STRING" id="1313304.CALK_0371"/>
<name>U7DE51_9BACT</name>
<evidence type="ECO:0000313" key="5">
    <source>
        <dbReference type="EMBL" id="ERP39201.1"/>
    </source>
</evidence>
<dbReference type="Proteomes" id="UP000017148">
    <property type="component" value="Unassembled WGS sequence"/>
</dbReference>
<dbReference type="RefSeq" id="WP_022635914.1">
    <property type="nucleotide sequence ID" value="NZ_ASJR01000002.1"/>
</dbReference>
<feature type="domain" description="Hemerythrin-like" evidence="4">
    <location>
        <begin position="18"/>
        <end position="126"/>
    </location>
</feature>
<evidence type="ECO:0000313" key="6">
    <source>
        <dbReference type="Proteomes" id="UP000017148"/>
    </source>
</evidence>
<keyword evidence="3" id="KW-0408">Iron</keyword>
<dbReference type="InterPro" id="IPR050669">
    <property type="entry name" value="Hemerythrin"/>
</dbReference>
<evidence type="ECO:0000256" key="3">
    <source>
        <dbReference type="ARBA" id="ARBA00023004"/>
    </source>
</evidence>
<dbReference type="CDD" id="cd12107">
    <property type="entry name" value="Hemerythrin"/>
    <property type="match status" value="1"/>
</dbReference>
<dbReference type="AlphaFoldDB" id="U7DE51"/>
<dbReference type="Pfam" id="PF01814">
    <property type="entry name" value="Hemerythrin"/>
    <property type="match status" value="1"/>
</dbReference>
<gene>
    <name evidence="5" type="ORF">CALK_0371</name>
</gene>
<dbReference type="InterPro" id="IPR012827">
    <property type="entry name" value="Hemerythrin_metal-bd"/>
</dbReference>
<dbReference type="eggNOG" id="COG2703">
    <property type="taxonomic scope" value="Bacteria"/>
</dbReference>
<evidence type="ECO:0000256" key="1">
    <source>
        <dbReference type="ARBA" id="ARBA00010587"/>
    </source>
</evidence>
<dbReference type="SUPFAM" id="SSF47188">
    <property type="entry name" value="Hemerythrin-like"/>
    <property type="match status" value="1"/>
</dbReference>
<dbReference type="GO" id="GO:0046872">
    <property type="term" value="F:metal ion binding"/>
    <property type="evidence" value="ECO:0007669"/>
    <property type="project" value="UniProtKB-KW"/>
</dbReference>
<evidence type="ECO:0000256" key="2">
    <source>
        <dbReference type="ARBA" id="ARBA00022723"/>
    </source>
</evidence>
<keyword evidence="6" id="KW-1185">Reference proteome</keyword>
<dbReference type="OrthoDB" id="5296936at2"/>
<dbReference type="InterPro" id="IPR035938">
    <property type="entry name" value="Hemerythrin-like_sf"/>
</dbReference>
<dbReference type="InterPro" id="IPR012312">
    <property type="entry name" value="Hemerythrin-like"/>
</dbReference>
<dbReference type="Gene3D" id="1.20.120.50">
    <property type="entry name" value="Hemerythrin-like"/>
    <property type="match status" value="1"/>
</dbReference>
<sequence length="138" mass="16827">MSTLMLKWDDSFCVGDVFIDSEHQILFTLAQHLREQEGRLTAEQVKQYVQLILEYTQVHFRHEEDLLRQIEWEHIKEHRKTHRHIIDTMKELIRTNRDIRVLQEKMRAFVNAWVLEHIVQKDSLFKQSLIEKRGFFTL</sequence>